<feature type="domain" description="Diphthamide synthase" evidence="7">
    <location>
        <begin position="5"/>
        <end position="247"/>
    </location>
</feature>
<keyword evidence="8" id="KW-0436">Ligase</keyword>
<dbReference type="PANTHER" id="PTHR12196">
    <property type="entry name" value="DOMAIN OF UNKNOWN FUNCTION 71 DUF71 -CONTAINING PROTEIN"/>
    <property type="match status" value="1"/>
</dbReference>
<proteinExistence type="predicted"/>
<feature type="region of interest" description="Disordered" evidence="6">
    <location>
        <begin position="296"/>
        <end position="317"/>
    </location>
</feature>
<dbReference type="Pfam" id="PF01042">
    <property type="entry name" value="Ribonuc_L-PSP"/>
    <property type="match status" value="1"/>
</dbReference>
<dbReference type="NCBIfam" id="TIGR00290">
    <property type="entry name" value="MJ0570_dom"/>
    <property type="match status" value="1"/>
</dbReference>
<accession>A0AAQ3M0W9</accession>
<dbReference type="AlphaFoldDB" id="A0AAQ3M0W9"/>
<dbReference type="Gene3D" id="3.30.1330.40">
    <property type="entry name" value="RutC-like"/>
    <property type="match status" value="2"/>
</dbReference>
<feature type="compositionally biased region" description="Low complexity" evidence="6">
    <location>
        <begin position="297"/>
        <end position="307"/>
    </location>
</feature>
<evidence type="ECO:0000313" key="9">
    <source>
        <dbReference type="Proteomes" id="UP001303373"/>
    </source>
</evidence>
<dbReference type="Gene3D" id="3.90.1490.10">
    <property type="entry name" value="putative n-type atp pyrophosphatase, domain 2"/>
    <property type="match status" value="1"/>
</dbReference>
<dbReference type="SUPFAM" id="SSF55298">
    <property type="entry name" value="YjgF-like"/>
    <property type="match status" value="2"/>
</dbReference>
<dbReference type="SUPFAM" id="SSF52402">
    <property type="entry name" value="Adenine nucleotide alpha hydrolases-like"/>
    <property type="match status" value="1"/>
</dbReference>
<dbReference type="InterPro" id="IPR006175">
    <property type="entry name" value="YjgF/YER057c/UK114"/>
</dbReference>
<dbReference type="InterPro" id="IPR035959">
    <property type="entry name" value="RutC-like_sf"/>
</dbReference>
<evidence type="ECO:0000313" key="8">
    <source>
        <dbReference type="EMBL" id="WPG98744.1"/>
    </source>
</evidence>
<organism evidence="8 9">
    <name type="scientific">Acrodontium crateriforme</name>
    <dbReference type="NCBI Taxonomy" id="150365"/>
    <lineage>
        <taxon>Eukaryota</taxon>
        <taxon>Fungi</taxon>
        <taxon>Dikarya</taxon>
        <taxon>Ascomycota</taxon>
        <taxon>Pezizomycotina</taxon>
        <taxon>Dothideomycetes</taxon>
        <taxon>Dothideomycetidae</taxon>
        <taxon>Mycosphaerellales</taxon>
        <taxon>Teratosphaeriaceae</taxon>
        <taxon>Acrodontium</taxon>
    </lineage>
</organism>
<dbReference type="InterPro" id="IPR014729">
    <property type="entry name" value="Rossmann-like_a/b/a_fold"/>
</dbReference>
<dbReference type="EC" id="6.3.1.14" evidence="1"/>
<evidence type="ECO:0000256" key="3">
    <source>
        <dbReference type="ARBA" id="ARBA00029814"/>
    </source>
</evidence>
<evidence type="ECO:0000256" key="5">
    <source>
        <dbReference type="ARBA" id="ARBA00048108"/>
    </source>
</evidence>
<dbReference type="GO" id="GO:0017178">
    <property type="term" value="F:diphthine-ammonia ligase activity"/>
    <property type="evidence" value="ECO:0007669"/>
    <property type="project" value="UniProtKB-EC"/>
</dbReference>
<dbReference type="CDD" id="cd06156">
    <property type="entry name" value="eu_AANH_C_2"/>
    <property type="match status" value="1"/>
</dbReference>
<evidence type="ECO:0000256" key="6">
    <source>
        <dbReference type="SAM" id="MobiDB-lite"/>
    </source>
</evidence>
<evidence type="ECO:0000256" key="4">
    <source>
        <dbReference type="ARBA" id="ARBA00031552"/>
    </source>
</evidence>
<dbReference type="GO" id="GO:0017183">
    <property type="term" value="P:protein histidyl modification to diphthamide"/>
    <property type="evidence" value="ECO:0007669"/>
    <property type="project" value="TreeGrafter"/>
</dbReference>
<comment type="catalytic activity">
    <reaction evidence="5">
        <text>diphthine-[translation elongation factor 2] + NH4(+) + ATP = diphthamide-[translation elongation factor 2] + AMP + diphosphate + H(+)</text>
        <dbReference type="Rhea" id="RHEA:19753"/>
        <dbReference type="Rhea" id="RHEA-COMP:10172"/>
        <dbReference type="Rhea" id="RHEA-COMP:10174"/>
        <dbReference type="ChEBI" id="CHEBI:15378"/>
        <dbReference type="ChEBI" id="CHEBI:16692"/>
        <dbReference type="ChEBI" id="CHEBI:28938"/>
        <dbReference type="ChEBI" id="CHEBI:30616"/>
        <dbReference type="ChEBI" id="CHEBI:33019"/>
        <dbReference type="ChEBI" id="CHEBI:82696"/>
        <dbReference type="ChEBI" id="CHEBI:456215"/>
        <dbReference type="EC" id="6.3.1.14"/>
    </reaction>
</comment>
<dbReference type="CDD" id="cd01994">
    <property type="entry name" value="AANH_PF0828-like"/>
    <property type="match status" value="1"/>
</dbReference>
<dbReference type="Proteomes" id="UP001303373">
    <property type="component" value="Chromosome 2"/>
</dbReference>
<dbReference type="EMBL" id="CP138581">
    <property type="protein sequence ID" value="WPG98744.1"/>
    <property type="molecule type" value="Genomic_DNA"/>
</dbReference>
<evidence type="ECO:0000256" key="2">
    <source>
        <dbReference type="ARBA" id="ARBA00018426"/>
    </source>
</evidence>
<evidence type="ECO:0000259" key="7">
    <source>
        <dbReference type="Pfam" id="PF01902"/>
    </source>
</evidence>
<gene>
    <name evidence="8" type="ORF">R9X50_00153800</name>
</gene>
<evidence type="ECO:0000256" key="1">
    <source>
        <dbReference type="ARBA" id="ARBA00012089"/>
    </source>
</evidence>
<dbReference type="InterPro" id="IPR002761">
    <property type="entry name" value="Diphthami_syn_dom"/>
</dbReference>
<reference evidence="8 9" key="1">
    <citation type="submission" date="2023-11" db="EMBL/GenBank/DDBJ databases">
        <title>An acidophilic fungus is an integral part of prey digestion in a carnivorous sundew plant.</title>
        <authorList>
            <person name="Tsai I.J."/>
        </authorList>
    </citation>
    <scope>NUCLEOTIDE SEQUENCE [LARGE SCALE GENOMIC DNA]</scope>
    <source>
        <strain evidence="8">169a</strain>
    </source>
</reference>
<sequence>MASLKVVALISGGKDSLFSILHCIANGHEVVALANLHPKASAPEDIDSYMYQTIGHAVIPLYEEALGLPLHRQEIKGGAVNQDRDYGPTIGVNDDEDEAESLIPLLHKVMAAHPEINAVSTGAILSDYQRTRVESVALRLGLTPLSYLWQWPSLPPHSEASLLEDMEAVGQDSRIIKVASGALDDSFLWQNVADRRTRSRLIKAAQRFGALGDGAVLGEGGEYETLAISGPSPIWKKDIIVDEAEREIIQGEAGSSSIQVRVPRLGPKTDLTSSISELRTPTLLGPRFEGLLHELSEASSESSTASERQSKDYSPSDVASLHSANAIFLPDFTGDGIDAAEQMKSLMDRLTRKLAELEHQMTDIVYTTIVMRNMADFPSINAVYGIFFTAPNPPARVTIAAADALPNGSLLSVGVTSIRKLPQERRKGLHVQSRSYWAPANIGPYSQAISAPIDGSSLVYVAGQIPLVPASMEMVSPTAKMASSDFSLQTALSLQHLSRIGDRMEVQQWAGVIAFVVCGPSQDKAEISATVKRAWSSFHRVQSQDQDDDEDEDEDFDVWDVKNRAGYGSFVADSHAERRTADGPGHDGTVPPIHVIRVDALPRGALIEWVGYGMTKGSRNTPVIPHMEHLLCTFHHALL</sequence>
<keyword evidence="9" id="KW-1185">Reference proteome</keyword>
<dbReference type="Gene3D" id="3.40.50.620">
    <property type="entry name" value="HUPs"/>
    <property type="match status" value="1"/>
</dbReference>
<protein>
    <recommendedName>
        <fullName evidence="2">Diphthine--ammonia ligase</fullName>
        <ecNumber evidence="1">6.3.1.14</ecNumber>
    </recommendedName>
    <alternativeName>
        <fullName evidence="3">Diphthamide synthase</fullName>
    </alternativeName>
    <alternativeName>
        <fullName evidence="4">Diphthamide synthetase</fullName>
    </alternativeName>
</protein>
<name>A0AAQ3M0W9_9PEZI</name>
<dbReference type="InterPro" id="IPR030662">
    <property type="entry name" value="DPH6/MJ0570"/>
</dbReference>
<dbReference type="Pfam" id="PF01902">
    <property type="entry name" value="Diphthami_syn_2"/>
    <property type="match status" value="1"/>
</dbReference>
<dbReference type="FunFam" id="3.40.50.620:FF:000145">
    <property type="entry name" value="ATP-binding domain containing protein"/>
    <property type="match status" value="1"/>
</dbReference>
<dbReference type="PANTHER" id="PTHR12196:SF2">
    <property type="entry name" value="DIPHTHINE--AMMONIA LIGASE"/>
    <property type="match status" value="1"/>
</dbReference>